<dbReference type="SMART" id="SM00448">
    <property type="entry name" value="REC"/>
    <property type="match status" value="1"/>
</dbReference>
<dbReference type="GO" id="GO:0000160">
    <property type="term" value="P:phosphorelay signal transduction system"/>
    <property type="evidence" value="ECO:0007669"/>
    <property type="project" value="InterPro"/>
</dbReference>
<dbReference type="PROSITE" id="PS50110">
    <property type="entry name" value="RESPONSE_REGULATORY"/>
    <property type="match status" value="1"/>
</dbReference>
<dbReference type="PROSITE" id="PS50043">
    <property type="entry name" value="HTH_LUXR_2"/>
    <property type="match status" value="1"/>
</dbReference>
<dbReference type="Gene3D" id="3.40.50.2300">
    <property type="match status" value="1"/>
</dbReference>
<dbReference type="PANTHER" id="PTHR43214">
    <property type="entry name" value="TWO-COMPONENT RESPONSE REGULATOR"/>
    <property type="match status" value="1"/>
</dbReference>
<dbReference type="PANTHER" id="PTHR43214:SF43">
    <property type="entry name" value="TWO-COMPONENT RESPONSE REGULATOR"/>
    <property type="match status" value="1"/>
</dbReference>
<dbReference type="EMBL" id="WMIA01000017">
    <property type="protein sequence ID" value="MTF39777.1"/>
    <property type="molecule type" value="Genomic_DNA"/>
</dbReference>
<accession>A0A844GTF0</accession>
<dbReference type="Pfam" id="PF00072">
    <property type="entry name" value="Response_reg"/>
    <property type="match status" value="1"/>
</dbReference>
<dbReference type="Proteomes" id="UP000437131">
    <property type="component" value="Unassembled WGS sequence"/>
</dbReference>
<dbReference type="Pfam" id="PF00196">
    <property type="entry name" value="GerE"/>
    <property type="match status" value="1"/>
</dbReference>
<dbReference type="CDD" id="cd17535">
    <property type="entry name" value="REC_NarL-like"/>
    <property type="match status" value="1"/>
</dbReference>
<feature type="domain" description="Response regulatory" evidence="5">
    <location>
        <begin position="5"/>
        <end position="125"/>
    </location>
</feature>
<dbReference type="PROSITE" id="PS00622">
    <property type="entry name" value="HTH_LUXR_1"/>
    <property type="match status" value="1"/>
</dbReference>
<dbReference type="AlphaFoldDB" id="A0A844GTF0"/>
<keyword evidence="1 3" id="KW-0597">Phosphoprotein</keyword>
<dbReference type="PRINTS" id="PR00038">
    <property type="entry name" value="HTHLUXR"/>
</dbReference>
<reference evidence="6 7" key="1">
    <citation type="submission" date="2019-11" db="EMBL/GenBank/DDBJ databases">
        <title>Isolation of a new High Light Tolerant Cyanobacteria.</title>
        <authorList>
            <person name="Dobson Z."/>
            <person name="Vaughn N."/>
            <person name="Vaughn M."/>
            <person name="Fromme P."/>
            <person name="Mazor Y."/>
        </authorList>
    </citation>
    <scope>NUCLEOTIDE SEQUENCE [LARGE SCALE GENOMIC DNA]</scope>
    <source>
        <strain evidence="6 7">0216</strain>
    </source>
</reference>
<evidence type="ECO:0000256" key="1">
    <source>
        <dbReference type="ARBA" id="ARBA00022553"/>
    </source>
</evidence>
<evidence type="ECO:0000259" key="4">
    <source>
        <dbReference type="PROSITE" id="PS50043"/>
    </source>
</evidence>
<dbReference type="InterPro" id="IPR000792">
    <property type="entry name" value="Tscrpt_reg_LuxR_C"/>
</dbReference>
<gene>
    <name evidence="6" type="ORF">GGC33_12695</name>
</gene>
<dbReference type="InterPro" id="IPR011006">
    <property type="entry name" value="CheY-like_superfamily"/>
</dbReference>
<dbReference type="GO" id="GO:0003677">
    <property type="term" value="F:DNA binding"/>
    <property type="evidence" value="ECO:0007669"/>
    <property type="project" value="UniProtKB-KW"/>
</dbReference>
<evidence type="ECO:0000313" key="7">
    <source>
        <dbReference type="Proteomes" id="UP000437131"/>
    </source>
</evidence>
<dbReference type="CDD" id="cd06170">
    <property type="entry name" value="LuxR_C_like"/>
    <property type="match status" value="1"/>
</dbReference>
<evidence type="ECO:0000259" key="5">
    <source>
        <dbReference type="PROSITE" id="PS50110"/>
    </source>
</evidence>
<dbReference type="SMART" id="SM00421">
    <property type="entry name" value="HTH_LUXR"/>
    <property type="match status" value="1"/>
</dbReference>
<evidence type="ECO:0000256" key="2">
    <source>
        <dbReference type="ARBA" id="ARBA00023125"/>
    </source>
</evidence>
<dbReference type="InterPro" id="IPR058245">
    <property type="entry name" value="NreC/VraR/RcsB-like_REC"/>
</dbReference>
<dbReference type="SUPFAM" id="SSF52172">
    <property type="entry name" value="CheY-like"/>
    <property type="match status" value="1"/>
</dbReference>
<feature type="domain" description="HTH luxR-type" evidence="4">
    <location>
        <begin position="173"/>
        <end position="238"/>
    </location>
</feature>
<dbReference type="InterPro" id="IPR016032">
    <property type="entry name" value="Sig_transdc_resp-reg_C-effctor"/>
</dbReference>
<organism evidence="6 7">
    <name type="scientific">Cyanobacterium aponinum 0216</name>
    <dbReference type="NCBI Taxonomy" id="2676140"/>
    <lineage>
        <taxon>Bacteria</taxon>
        <taxon>Bacillati</taxon>
        <taxon>Cyanobacteriota</taxon>
        <taxon>Cyanophyceae</taxon>
        <taxon>Oscillatoriophycideae</taxon>
        <taxon>Chroococcales</taxon>
        <taxon>Geminocystaceae</taxon>
        <taxon>Cyanobacterium</taxon>
    </lineage>
</organism>
<evidence type="ECO:0000313" key="6">
    <source>
        <dbReference type="EMBL" id="MTF39777.1"/>
    </source>
</evidence>
<dbReference type="RefSeq" id="WP_015219563.1">
    <property type="nucleotide sequence ID" value="NZ_WMIA01000017.1"/>
</dbReference>
<feature type="modified residue" description="4-aspartylphosphate" evidence="3">
    <location>
        <position position="56"/>
    </location>
</feature>
<protein>
    <submittedName>
        <fullName evidence="6">Response regulator</fullName>
    </submittedName>
</protein>
<proteinExistence type="predicted"/>
<comment type="caution">
    <text evidence="6">The sequence shown here is derived from an EMBL/GenBank/DDBJ whole genome shotgun (WGS) entry which is preliminary data.</text>
</comment>
<dbReference type="SUPFAM" id="SSF46894">
    <property type="entry name" value="C-terminal effector domain of the bipartite response regulators"/>
    <property type="match status" value="1"/>
</dbReference>
<keyword evidence="2" id="KW-0238">DNA-binding</keyword>
<dbReference type="InterPro" id="IPR039420">
    <property type="entry name" value="WalR-like"/>
</dbReference>
<evidence type="ECO:0000256" key="3">
    <source>
        <dbReference type="PROSITE-ProRule" id="PRU00169"/>
    </source>
</evidence>
<dbReference type="GO" id="GO:0006355">
    <property type="term" value="P:regulation of DNA-templated transcription"/>
    <property type="evidence" value="ECO:0007669"/>
    <property type="project" value="InterPro"/>
</dbReference>
<name>A0A844GTF0_9CHRO</name>
<sequence length="241" mass="26919">MDKITIVLVESHDLTRIGLINALKDFAHIKVIGEASKIQEGFNLIQEKNPDIVIIDLALFSTEEIEFIRQLKKFHSSEEKPLKLIVLMIESDEDSVLQAFALGADSYCLKNVSIDNLQQAIQVTHEGDSWIEPAIASIILEQAKKSYQKKTEDLNTKDIEKIEIEPLSPESQEIIDNSSLTDREMEVLELIVAGKNNAEIAEDLYISIGTVKTHVRSILAKLCVCDRTQAAVHALRSGLVN</sequence>
<dbReference type="InterPro" id="IPR001789">
    <property type="entry name" value="Sig_transdc_resp-reg_receiver"/>
</dbReference>